<dbReference type="PROSITE" id="PS50987">
    <property type="entry name" value="HTH_ARSR_2"/>
    <property type="match status" value="1"/>
</dbReference>
<evidence type="ECO:0000256" key="1">
    <source>
        <dbReference type="SAM" id="MobiDB-lite"/>
    </source>
</evidence>
<comment type="caution">
    <text evidence="3">The sequence shown here is derived from an EMBL/GenBank/DDBJ whole genome shotgun (WGS) entry which is preliminary data.</text>
</comment>
<dbReference type="STRING" id="121290.APY04_3348"/>
<dbReference type="Proteomes" id="UP000059074">
    <property type="component" value="Unassembled WGS sequence"/>
</dbReference>
<evidence type="ECO:0000313" key="3">
    <source>
        <dbReference type="EMBL" id="KWT64336.1"/>
    </source>
</evidence>
<dbReference type="PANTHER" id="PTHR38600:SF2">
    <property type="entry name" value="SLL0088 PROTEIN"/>
    <property type="match status" value="1"/>
</dbReference>
<dbReference type="RefSeq" id="WP_068464851.1">
    <property type="nucleotide sequence ID" value="NZ_LMTR01000093.1"/>
</dbReference>
<dbReference type="Pfam" id="PF12840">
    <property type="entry name" value="HTH_20"/>
    <property type="match status" value="1"/>
</dbReference>
<accession>A0A109B8V2</accession>
<proteinExistence type="predicted"/>
<keyword evidence="4" id="KW-1185">Reference proteome</keyword>
<reference evidence="3 4" key="1">
    <citation type="submission" date="2015-10" db="EMBL/GenBank/DDBJ databases">
        <title>Transcriptomic analysis of a linuron degrading triple-species bacterial consortium.</title>
        <authorList>
            <person name="Albers P."/>
        </authorList>
    </citation>
    <scope>NUCLEOTIDE SEQUENCE [LARGE SCALE GENOMIC DNA]</scope>
    <source>
        <strain evidence="3 4">WDL6</strain>
    </source>
</reference>
<evidence type="ECO:0000313" key="4">
    <source>
        <dbReference type="Proteomes" id="UP000059074"/>
    </source>
</evidence>
<dbReference type="SMART" id="SM00418">
    <property type="entry name" value="HTH_ARSR"/>
    <property type="match status" value="1"/>
</dbReference>
<sequence length="134" mass="14947">MDNYQQQLDHAFSALADPTRRAIMARLAQGEASVGQLAQPFAMALPSLMKHIRVLETGGLVETEKRGRVRTCRLKPAGMQSVETWLAAQRAIWDARLDRLEAYAMALEQTTAKKAVRRATSRRSVSTGKRRAKP</sequence>
<name>A0A109B8V2_HYPSL</name>
<dbReference type="EMBL" id="LMTR01000093">
    <property type="protein sequence ID" value="KWT64336.1"/>
    <property type="molecule type" value="Genomic_DNA"/>
</dbReference>
<dbReference type="Gene3D" id="1.10.10.10">
    <property type="entry name" value="Winged helix-like DNA-binding domain superfamily/Winged helix DNA-binding domain"/>
    <property type="match status" value="1"/>
</dbReference>
<dbReference type="AlphaFoldDB" id="A0A109B8V2"/>
<dbReference type="SUPFAM" id="SSF46785">
    <property type="entry name" value="Winged helix' DNA-binding domain"/>
    <property type="match status" value="1"/>
</dbReference>
<dbReference type="InterPro" id="IPR036388">
    <property type="entry name" value="WH-like_DNA-bd_sf"/>
</dbReference>
<feature type="region of interest" description="Disordered" evidence="1">
    <location>
        <begin position="114"/>
        <end position="134"/>
    </location>
</feature>
<dbReference type="InterPro" id="IPR011991">
    <property type="entry name" value="ArsR-like_HTH"/>
</dbReference>
<dbReference type="PATRIC" id="fig|121290.4.peg.781"/>
<dbReference type="PRINTS" id="PR00778">
    <property type="entry name" value="HTHARSR"/>
</dbReference>
<dbReference type="InterPro" id="IPR036390">
    <property type="entry name" value="WH_DNA-bd_sf"/>
</dbReference>
<dbReference type="NCBIfam" id="NF033788">
    <property type="entry name" value="HTH_metalloreg"/>
    <property type="match status" value="1"/>
</dbReference>
<feature type="domain" description="HTH arsR-type" evidence="2">
    <location>
        <begin position="1"/>
        <end position="94"/>
    </location>
</feature>
<dbReference type="InterPro" id="IPR001845">
    <property type="entry name" value="HTH_ArsR_DNA-bd_dom"/>
</dbReference>
<dbReference type="PANTHER" id="PTHR38600">
    <property type="entry name" value="TRANSCRIPTIONAL REGULATORY PROTEIN"/>
    <property type="match status" value="1"/>
</dbReference>
<evidence type="ECO:0000259" key="2">
    <source>
        <dbReference type="PROSITE" id="PS50987"/>
    </source>
</evidence>
<gene>
    <name evidence="3" type="ORF">APY04_3348</name>
</gene>
<organism evidence="3 4">
    <name type="scientific">Hyphomicrobium sulfonivorans</name>
    <dbReference type="NCBI Taxonomy" id="121290"/>
    <lineage>
        <taxon>Bacteria</taxon>
        <taxon>Pseudomonadati</taxon>
        <taxon>Pseudomonadota</taxon>
        <taxon>Alphaproteobacteria</taxon>
        <taxon>Hyphomicrobiales</taxon>
        <taxon>Hyphomicrobiaceae</taxon>
        <taxon>Hyphomicrobium</taxon>
    </lineage>
</organism>
<dbReference type="CDD" id="cd00090">
    <property type="entry name" value="HTH_ARSR"/>
    <property type="match status" value="1"/>
</dbReference>
<dbReference type="GO" id="GO:0003700">
    <property type="term" value="F:DNA-binding transcription factor activity"/>
    <property type="evidence" value="ECO:0007669"/>
    <property type="project" value="InterPro"/>
</dbReference>
<protein>
    <submittedName>
        <fullName evidence="3">Transcriptional regulator, ArsR family</fullName>
    </submittedName>
</protein>
<dbReference type="OrthoDB" id="9798998at2"/>